<evidence type="ECO:0000259" key="4">
    <source>
        <dbReference type="PROSITE" id="PS50126"/>
    </source>
</evidence>
<reference evidence="5 6" key="1">
    <citation type="submission" date="2022-11" db="EMBL/GenBank/DDBJ databases">
        <title>Minimal conservation of predation-associated metabolite biosynthetic gene clusters underscores biosynthetic potential of Myxococcota including descriptions for ten novel species: Archangium lansinium sp. nov., Myxococcus landrumus sp. nov., Nannocystis bai.</title>
        <authorList>
            <person name="Ahearne A."/>
            <person name="Stevens C."/>
            <person name="Dowd S."/>
        </authorList>
    </citation>
    <scope>NUCLEOTIDE SEQUENCE [LARGE SCALE GENOMIC DNA]</scope>
    <source>
        <strain evidence="5 6">RJM3</strain>
    </source>
</reference>
<gene>
    <name evidence="5" type="ORF">POL67_33830</name>
</gene>
<comment type="caution">
    <text evidence="5">The sequence shown here is derived from an EMBL/GenBank/DDBJ whole genome shotgun (WGS) entry which is preliminary data.</text>
</comment>
<dbReference type="Pfam" id="PF08206">
    <property type="entry name" value="OB_RNB"/>
    <property type="match status" value="1"/>
</dbReference>
<evidence type="ECO:0000256" key="2">
    <source>
        <dbReference type="ARBA" id="ARBA00022801"/>
    </source>
</evidence>
<dbReference type="PROSITE" id="PS50126">
    <property type="entry name" value="S1"/>
    <property type="match status" value="1"/>
</dbReference>
<dbReference type="PROSITE" id="PS01175">
    <property type="entry name" value="RIBONUCLEASE_II"/>
    <property type="match status" value="1"/>
</dbReference>
<evidence type="ECO:0000256" key="1">
    <source>
        <dbReference type="ARBA" id="ARBA00022722"/>
    </source>
</evidence>
<dbReference type="EMBL" id="JAQNDO010000001">
    <property type="protein sequence ID" value="MDC0746358.1"/>
    <property type="molecule type" value="Genomic_DNA"/>
</dbReference>
<dbReference type="PANTHER" id="PTHR23355">
    <property type="entry name" value="RIBONUCLEASE"/>
    <property type="match status" value="1"/>
</dbReference>
<evidence type="ECO:0000313" key="5">
    <source>
        <dbReference type="EMBL" id="MDC0746358.1"/>
    </source>
</evidence>
<dbReference type="SUPFAM" id="SSF50249">
    <property type="entry name" value="Nucleic acid-binding proteins"/>
    <property type="match status" value="3"/>
</dbReference>
<dbReference type="SMART" id="SM00955">
    <property type="entry name" value="RNB"/>
    <property type="match status" value="1"/>
</dbReference>
<keyword evidence="1" id="KW-0540">Nuclease</keyword>
<dbReference type="PANTHER" id="PTHR23355:SF9">
    <property type="entry name" value="DIS3-LIKE EXONUCLEASE 2"/>
    <property type="match status" value="1"/>
</dbReference>
<sequence length="623" mass="66861">MNDSTTRGRVSVHPRGFGFFVVEGTTPISAFITPPDLNPFLDGDVVSARLSSDASGRFVATELALVSRPRAEVFGSVALRGGKRYLRIDRSVANTDWPLDTTSELAEGTHVVAEVSGDRLVVARVVPEGADLGVERCIARHGLRAVFAEALDRAAEEAAARPIPMERRRDLRSVPTVTIDAASTRDIDDALSAYPADASGALRVLVSIADVDVFVPERSALDREARLRGTSVYLAGRVLPMLPEAISSRAASLVEGEDRPALTAELRIDPEGRITSVDVYESLVRSRARLTYDAVDTFLAEGHAEGVPHAVESTLRWLRTAVARLGAVRAARGGVNLAREEARIELDARTGEPTAIEAHRETPAHRLVERLMVAANEAVAEWLVARGLPGIYRVHDEPSPERVRTLAQLAHNFGIEAGFGPRLSARSLAAFEAQIAGARFEPAIRTVLGQALGPARYTPDPGAHFGLGAPLYLHFTSPIRRYADLVVHRILKRYLEGHRDYEDIRAGLAVLAADCDRSSQNAGKAEAERHRMLVARLYAGRLGEEVSGNIVALKPFGLLVQIAGTGAMGSITTDALPGGPFRTDLAAQALLGAGVRYAVGDRITATVAAVHEELGRIDLVPVG</sequence>
<dbReference type="InterPro" id="IPR003029">
    <property type="entry name" value="S1_domain"/>
</dbReference>
<dbReference type="InterPro" id="IPR022966">
    <property type="entry name" value="RNase_II/R_CS"/>
</dbReference>
<protein>
    <submittedName>
        <fullName evidence="5">Ribonuclease R</fullName>
    </submittedName>
</protein>
<accession>A0ABT5EYX2</accession>
<dbReference type="InterPro" id="IPR013223">
    <property type="entry name" value="RNase_B_OB_dom"/>
</dbReference>
<dbReference type="InterPro" id="IPR050180">
    <property type="entry name" value="RNR_Ribonuclease"/>
</dbReference>
<dbReference type="Proteomes" id="UP001221411">
    <property type="component" value="Unassembled WGS sequence"/>
</dbReference>
<proteinExistence type="predicted"/>
<dbReference type="InterPro" id="IPR001900">
    <property type="entry name" value="RNase_II/R"/>
</dbReference>
<dbReference type="RefSeq" id="WP_271924741.1">
    <property type="nucleotide sequence ID" value="NZ_JAQNDO010000001.1"/>
</dbReference>
<dbReference type="InterPro" id="IPR012340">
    <property type="entry name" value="NA-bd_OB-fold"/>
</dbReference>
<evidence type="ECO:0000256" key="3">
    <source>
        <dbReference type="ARBA" id="ARBA00022839"/>
    </source>
</evidence>
<name>A0ABT5EYX2_9BACT</name>
<dbReference type="Pfam" id="PF00773">
    <property type="entry name" value="RNB"/>
    <property type="match status" value="1"/>
</dbReference>
<keyword evidence="3" id="KW-0269">Exonuclease</keyword>
<dbReference type="Gene3D" id="2.40.50.140">
    <property type="entry name" value="Nucleic acid-binding proteins"/>
    <property type="match status" value="2"/>
</dbReference>
<organism evidence="5 6">
    <name type="scientific">Polyangium mundeleinium</name>
    <dbReference type="NCBI Taxonomy" id="2995306"/>
    <lineage>
        <taxon>Bacteria</taxon>
        <taxon>Pseudomonadati</taxon>
        <taxon>Myxococcota</taxon>
        <taxon>Polyangia</taxon>
        <taxon>Polyangiales</taxon>
        <taxon>Polyangiaceae</taxon>
        <taxon>Polyangium</taxon>
    </lineage>
</organism>
<evidence type="ECO:0000313" key="6">
    <source>
        <dbReference type="Proteomes" id="UP001221411"/>
    </source>
</evidence>
<keyword evidence="2" id="KW-0378">Hydrolase</keyword>
<keyword evidence="6" id="KW-1185">Reference proteome</keyword>
<feature type="domain" description="S1 motif" evidence="4">
    <location>
        <begin position="543"/>
        <end position="622"/>
    </location>
</feature>